<feature type="signal peptide" evidence="1">
    <location>
        <begin position="1"/>
        <end position="16"/>
    </location>
</feature>
<gene>
    <name evidence="2" type="ORF">D917_09032</name>
</gene>
<sequence length="127" mass="14544">MFVLCFYFCMLICVLPYPQEIGEFPVLDDKIRNESAVEFPTDLPDSLQKFADDVQNNILNDLKFDDSESEMPVFNESTSPTNTVRLSTHPLANLFLDVFIFQTAEDAIHSVNNVLNKKPEYRCSTIL</sequence>
<keyword evidence="1" id="KW-0732">Signal</keyword>
<dbReference type="Proteomes" id="UP000243006">
    <property type="component" value="Unassembled WGS sequence"/>
</dbReference>
<proteinExistence type="predicted"/>
<protein>
    <submittedName>
        <fullName evidence="2">Uncharacterized protein</fullName>
    </submittedName>
</protein>
<comment type="caution">
    <text evidence="2">The sequence shown here is derived from an EMBL/GenBank/DDBJ whole genome shotgun (WGS) entry which is preliminary data.</text>
</comment>
<evidence type="ECO:0000313" key="2">
    <source>
        <dbReference type="EMBL" id="OUC44531.1"/>
    </source>
</evidence>
<name>A0A1Y3EHI8_9BILA</name>
<evidence type="ECO:0000256" key="1">
    <source>
        <dbReference type="SAM" id="SignalP"/>
    </source>
</evidence>
<dbReference type="AlphaFoldDB" id="A0A1Y3EHI8"/>
<evidence type="ECO:0000313" key="3">
    <source>
        <dbReference type="Proteomes" id="UP000243006"/>
    </source>
</evidence>
<accession>A0A1Y3EHI8</accession>
<organism evidence="2 3">
    <name type="scientific">Trichinella nativa</name>
    <dbReference type="NCBI Taxonomy" id="6335"/>
    <lineage>
        <taxon>Eukaryota</taxon>
        <taxon>Metazoa</taxon>
        <taxon>Ecdysozoa</taxon>
        <taxon>Nematoda</taxon>
        <taxon>Enoplea</taxon>
        <taxon>Dorylaimia</taxon>
        <taxon>Trichinellida</taxon>
        <taxon>Trichinellidae</taxon>
        <taxon>Trichinella</taxon>
    </lineage>
</organism>
<dbReference type="EMBL" id="LVZM01012450">
    <property type="protein sequence ID" value="OUC44531.1"/>
    <property type="molecule type" value="Genomic_DNA"/>
</dbReference>
<reference evidence="2 3" key="1">
    <citation type="submission" date="2015-04" db="EMBL/GenBank/DDBJ databases">
        <title>Draft genome of the roundworm Trichinella nativa.</title>
        <authorList>
            <person name="Mitreva M."/>
        </authorList>
    </citation>
    <scope>NUCLEOTIDE SEQUENCE [LARGE SCALE GENOMIC DNA]</scope>
    <source>
        <strain evidence="2 3">ISS45</strain>
    </source>
</reference>
<feature type="chain" id="PRO_5010992376" evidence="1">
    <location>
        <begin position="17"/>
        <end position="127"/>
    </location>
</feature>